<dbReference type="EMBL" id="ML120382">
    <property type="protein sequence ID" value="RPB00180.1"/>
    <property type="molecule type" value="Genomic_DNA"/>
</dbReference>
<evidence type="ECO:0000313" key="3">
    <source>
        <dbReference type="Proteomes" id="UP000276215"/>
    </source>
</evidence>
<evidence type="ECO:0008006" key="4">
    <source>
        <dbReference type="Google" id="ProtNLM"/>
    </source>
</evidence>
<sequence length="299" mass="32371">MPQPSSPPPFLPPLLPLKGKKKAPTTLKPTPAVKFPSRTNAPTAKKGITMRERRLIIKRNSSPLTPTAMGLRDAINRAISSTHVQTVSLTGGNITITTMESIKATLLNSKASAFLHLIPGATTIYLDTLTIQPLVHSLPTCHSLAMIATELTTFNLHLALTQQTRWLAFNESRTGKSASSIIITITSPKAPLFVNKRLSAFSTIFRTERWLRFNAFTQCSNCHHFGHHSNKCVGPLCAAVAPSYTQLGSTPAPHLPADFEPPPVTTSLRGVSTAMAPTNPNLLPAPLALSTTIHLMRRN</sequence>
<protein>
    <recommendedName>
        <fullName evidence="4">CCHC-type domain-containing protein</fullName>
    </recommendedName>
</protein>
<gene>
    <name evidence="2" type="ORF">L873DRAFT_1843143</name>
</gene>
<dbReference type="AlphaFoldDB" id="A0A3N4JPH6"/>
<reference evidence="2 3" key="1">
    <citation type="journal article" date="2018" name="Nat. Ecol. Evol.">
        <title>Pezizomycetes genomes reveal the molecular basis of ectomycorrhizal truffle lifestyle.</title>
        <authorList>
            <person name="Murat C."/>
            <person name="Payen T."/>
            <person name="Noel B."/>
            <person name="Kuo A."/>
            <person name="Morin E."/>
            <person name="Chen J."/>
            <person name="Kohler A."/>
            <person name="Krizsan K."/>
            <person name="Balestrini R."/>
            <person name="Da Silva C."/>
            <person name="Montanini B."/>
            <person name="Hainaut M."/>
            <person name="Levati E."/>
            <person name="Barry K.W."/>
            <person name="Belfiori B."/>
            <person name="Cichocki N."/>
            <person name="Clum A."/>
            <person name="Dockter R.B."/>
            <person name="Fauchery L."/>
            <person name="Guy J."/>
            <person name="Iotti M."/>
            <person name="Le Tacon F."/>
            <person name="Lindquist E.A."/>
            <person name="Lipzen A."/>
            <person name="Malagnac F."/>
            <person name="Mello A."/>
            <person name="Molinier V."/>
            <person name="Miyauchi S."/>
            <person name="Poulain J."/>
            <person name="Riccioni C."/>
            <person name="Rubini A."/>
            <person name="Sitrit Y."/>
            <person name="Splivallo R."/>
            <person name="Traeger S."/>
            <person name="Wang M."/>
            <person name="Zifcakova L."/>
            <person name="Wipf D."/>
            <person name="Zambonelli A."/>
            <person name="Paolocci F."/>
            <person name="Nowrousian M."/>
            <person name="Ottonello S."/>
            <person name="Baldrian P."/>
            <person name="Spatafora J.W."/>
            <person name="Henrissat B."/>
            <person name="Nagy L.G."/>
            <person name="Aury J.M."/>
            <person name="Wincker P."/>
            <person name="Grigoriev I.V."/>
            <person name="Bonfante P."/>
            <person name="Martin F.M."/>
        </authorList>
    </citation>
    <scope>NUCLEOTIDE SEQUENCE [LARGE SCALE GENOMIC DNA]</scope>
    <source>
        <strain evidence="2 3">120613-1</strain>
    </source>
</reference>
<accession>A0A3N4JPH6</accession>
<dbReference type="Proteomes" id="UP000276215">
    <property type="component" value="Unassembled WGS sequence"/>
</dbReference>
<name>A0A3N4JPH6_9PEZI</name>
<evidence type="ECO:0000313" key="2">
    <source>
        <dbReference type="EMBL" id="RPB00180.1"/>
    </source>
</evidence>
<proteinExistence type="predicted"/>
<feature type="compositionally biased region" description="Pro residues" evidence="1">
    <location>
        <begin position="1"/>
        <end position="15"/>
    </location>
</feature>
<organism evidence="2 3">
    <name type="scientific">Choiromyces venosus 120613-1</name>
    <dbReference type="NCBI Taxonomy" id="1336337"/>
    <lineage>
        <taxon>Eukaryota</taxon>
        <taxon>Fungi</taxon>
        <taxon>Dikarya</taxon>
        <taxon>Ascomycota</taxon>
        <taxon>Pezizomycotina</taxon>
        <taxon>Pezizomycetes</taxon>
        <taxon>Pezizales</taxon>
        <taxon>Tuberaceae</taxon>
        <taxon>Choiromyces</taxon>
    </lineage>
</organism>
<feature type="region of interest" description="Disordered" evidence="1">
    <location>
        <begin position="1"/>
        <end position="42"/>
    </location>
</feature>
<dbReference type="STRING" id="1336337.A0A3N4JPH6"/>
<evidence type="ECO:0000256" key="1">
    <source>
        <dbReference type="SAM" id="MobiDB-lite"/>
    </source>
</evidence>
<keyword evidence="3" id="KW-1185">Reference proteome</keyword>